<feature type="domain" description="J" evidence="2">
    <location>
        <begin position="18"/>
        <end position="88"/>
    </location>
</feature>
<name>A0A8H6TPV4_MYCCL</name>
<evidence type="ECO:0000313" key="3">
    <source>
        <dbReference type="EMBL" id="KAF7322963.1"/>
    </source>
</evidence>
<sequence>MDDHDPISFFFPGQETVDLYDVLGLSSNATVDAIKKAYRKQALACHPDKLAAASDERKADAATKFQQVGFAYAVLSDGKRRQRYDNTGKTDEGFELGPGEDGWEAYFEQLFDLVTRERLDELKKGYQGSEEEIQDLKSAYLDSQGSIAEIMNTIPHSNFEDEPRFIVAISKLVASGDLPKMAIWENDIKDEKAKLVRKKKGEKEAEEAERMARELGVWDEFYGSGKATQRKDKGKGNKADAGVGEEDLSALQALILKNKAKSDDFFDSLAAKYAEPEPKSRKGKKRASPDSGSDDPPAKKRRGAPPPPEIDDAEFEKLQQKLFGDKAQAPSTSKAKKGRKVK</sequence>
<evidence type="ECO:0000259" key="2">
    <source>
        <dbReference type="PROSITE" id="PS50076"/>
    </source>
</evidence>
<dbReference type="SMART" id="SM00271">
    <property type="entry name" value="DnaJ"/>
    <property type="match status" value="1"/>
</dbReference>
<evidence type="ECO:0000256" key="1">
    <source>
        <dbReference type="SAM" id="MobiDB-lite"/>
    </source>
</evidence>
<dbReference type="PROSITE" id="PS00636">
    <property type="entry name" value="DNAJ_1"/>
    <property type="match status" value="1"/>
</dbReference>
<dbReference type="Pfam" id="PF00226">
    <property type="entry name" value="DnaJ"/>
    <property type="match status" value="1"/>
</dbReference>
<accession>A0A8H6TPV4</accession>
<dbReference type="EMBL" id="JACAZE010000001">
    <property type="protein sequence ID" value="KAF7322963.1"/>
    <property type="molecule type" value="Genomic_DNA"/>
</dbReference>
<dbReference type="SUPFAM" id="SSF46565">
    <property type="entry name" value="Chaperone J-domain"/>
    <property type="match status" value="1"/>
</dbReference>
<dbReference type="Gene3D" id="1.10.287.110">
    <property type="entry name" value="DnaJ domain"/>
    <property type="match status" value="1"/>
</dbReference>
<dbReference type="CDD" id="cd06257">
    <property type="entry name" value="DnaJ"/>
    <property type="match status" value="1"/>
</dbReference>
<dbReference type="PROSITE" id="PS50076">
    <property type="entry name" value="DNAJ_2"/>
    <property type="match status" value="1"/>
</dbReference>
<organism evidence="3 4">
    <name type="scientific">Mycena chlorophos</name>
    <name type="common">Agaric fungus</name>
    <name type="synonym">Agaricus chlorophos</name>
    <dbReference type="NCBI Taxonomy" id="658473"/>
    <lineage>
        <taxon>Eukaryota</taxon>
        <taxon>Fungi</taxon>
        <taxon>Dikarya</taxon>
        <taxon>Basidiomycota</taxon>
        <taxon>Agaricomycotina</taxon>
        <taxon>Agaricomycetes</taxon>
        <taxon>Agaricomycetidae</taxon>
        <taxon>Agaricales</taxon>
        <taxon>Marasmiineae</taxon>
        <taxon>Mycenaceae</taxon>
        <taxon>Mycena</taxon>
    </lineage>
</organism>
<dbReference type="GO" id="GO:0031072">
    <property type="term" value="F:heat shock protein binding"/>
    <property type="evidence" value="ECO:0007669"/>
    <property type="project" value="TreeGrafter"/>
</dbReference>
<dbReference type="GO" id="GO:0005634">
    <property type="term" value="C:nucleus"/>
    <property type="evidence" value="ECO:0007669"/>
    <property type="project" value="TreeGrafter"/>
</dbReference>
<evidence type="ECO:0000313" key="4">
    <source>
        <dbReference type="Proteomes" id="UP000613580"/>
    </source>
</evidence>
<dbReference type="PRINTS" id="PR00625">
    <property type="entry name" value="JDOMAIN"/>
</dbReference>
<dbReference type="Proteomes" id="UP000613580">
    <property type="component" value="Unassembled WGS sequence"/>
</dbReference>
<comment type="caution">
    <text evidence="3">The sequence shown here is derived from an EMBL/GenBank/DDBJ whole genome shotgun (WGS) entry which is preliminary data.</text>
</comment>
<dbReference type="Pfam" id="PF23302">
    <property type="entry name" value="HTH_DNAJC9"/>
    <property type="match status" value="1"/>
</dbReference>
<dbReference type="InterPro" id="IPR001623">
    <property type="entry name" value="DnaJ_domain"/>
</dbReference>
<reference evidence="3" key="1">
    <citation type="submission" date="2020-05" db="EMBL/GenBank/DDBJ databases">
        <title>Mycena genomes resolve the evolution of fungal bioluminescence.</title>
        <authorList>
            <person name="Tsai I.J."/>
        </authorList>
    </citation>
    <scope>NUCLEOTIDE SEQUENCE</scope>
    <source>
        <strain evidence="3">110903Hualien_Pintung</strain>
    </source>
</reference>
<dbReference type="InterPro" id="IPR052594">
    <property type="entry name" value="J_domain-containing_protein"/>
</dbReference>
<dbReference type="AlphaFoldDB" id="A0A8H6TPV4"/>
<dbReference type="InterPro" id="IPR056453">
    <property type="entry name" value="HTH_DNAJC9"/>
</dbReference>
<dbReference type="PANTHER" id="PTHR44144:SF1">
    <property type="entry name" value="DNAJ HOMOLOG SUBFAMILY C MEMBER 9"/>
    <property type="match status" value="1"/>
</dbReference>
<dbReference type="InterPro" id="IPR018253">
    <property type="entry name" value="DnaJ_domain_CS"/>
</dbReference>
<dbReference type="GO" id="GO:0005737">
    <property type="term" value="C:cytoplasm"/>
    <property type="evidence" value="ECO:0007669"/>
    <property type="project" value="TreeGrafter"/>
</dbReference>
<protein>
    <submittedName>
        <fullName evidence="3">Galactose oxidase</fullName>
    </submittedName>
</protein>
<dbReference type="OrthoDB" id="110024at2759"/>
<keyword evidence="4" id="KW-1185">Reference proteome</keyword>
<feature type="region of interest" description="Disordered" evidence="1">
    <location>
        <begin position="272"/>
        <end position="342"/>
    </location>
</feature>
<gene>
    <name evidence="3" type="ORF">HMN09_00075900</name>
</gene>
<dbReference type="InterPro" id="IPR036869">
    <property type="entry name" value="J_dom_sf"/>
</dbReference>
<proteinExistence type="predicted"/>
<dbReference type="PANTHER" id="PTHR44144">
    <property type="entry name" value="DNAJ HOMOLOG SUBFAMILY C MEMBER 9"/>
    <property type="match status" value="1"/>
</dbReference>